<reference evidence="1" key="1">
    <citation type="submission" date="2015-11" db="EMBL/GenBank/DDBJ databases">
        <title>De novo transcriptome assembly of four potential Pierce s Disease insect vectors from Arizona vineyards.</title>
        <authorList>
            <person name="Tassone E.E."/>
        </authorList>
    </citation>
    <scope>NUCLEOTIDE SEQUENCE</scope>
</reference>
<dbReference type="PANTHER" id="PTHR21683">
    <property type="entry name" value="COILED-COIL DOMAIN-CONTAINING PROTEIN 42 LIKE-2-LIKE-RELATED"/>
    <property type="match status" value="1"/>
</dbReference>
<organism evidence="1">
    <name type="scientific">Graphocephala atropunctata</name>
    <dbReference type="NCBI Taxonomy" id="36148"/>
    <lineage>
        <taxon>Eukaryota</taxon>
        <taxon>Metazoa</taxon>
        <taxon>Ecdysozoa</taxon>
        <taxon>Arthropoda</taxon>
        <taxon>Hexapoda</taxon>
        <taxon>Insecta</taxon>
        <taxon>Pterygota</taxon>
        <taxon>Neoptera</taxon>
        <taxon>Paraneoptera</taxon>
        <taxon>Hemiptera</taxon>
        <taxon>Auchenorrhyncha</taxon>
        <taxon>Membracoidea</taxon>
        <taxon>Cicadellidae</taxon>
        <taxon>Cicadellinae</taxon>
        <taxon>Cicadellini</taxon>
        <taxon>Graphocephala</taxon>
    </lineage>
</organism>
<accession>A0A1B6MNP0</accession>
<dbReference type="EMBL" id="GEBQ01002454">
    <property type="protein sequence ID" value="JAT37523.1"/>
    <property type="molecule type" value="Transcribed_RNA"/>
</dbReference>
<dbReference type="InterPro" id="IPR051147">
    <property type="entry name" value="CFAP_domain-containing"/>
</dbReference>
<evidence type="ECO:0008006" key="2">
    <source>
        <dbReference type="Google" id="ProtNLM"/>
    </source>
</evidence>
<proteinExistence type="predicted"/>
<dbReference type="PANTHER" id="PTHR21683:SF2">
    <property type="entry name" value="COILED-COIL DOMAIN-CONTAINING PROTEIN 42 LIKE-2-LIKE"/>
    <property type="match status" value="1"/>
</dbReference>
<evidence type="ECO:0000313" key="1">
    <source>
        <dbReference type="EMBL" id="JAT37523.1"/>
    </source>
</evidence>
<sequence>MESMPEERRLLPADYRGLEAELETLPYNTIIKLYHAHQCQRQAQRESIIKNIDEQKEAIYQFMDWSKMCSHKTALRKLFQNSHQAIKEARASLTRFHEKIKESKHQQVALIKEIEDIRRDINTSSATKNKLEQYVNKYSETYTFFLENVTHLDQDFNSVQEVLNRYEALENSRVECSTILRDELDESIELKKEMLKIVEEKSTVLRKLDNSLVMLQIRQKQVKEHMMHWEHNLERIRIRMSATIQESQELTNGCYDLYINMCRRKKMTPTINIDDIENQLKFIQKTILFYKDVIRIATSVRQDQLLILKSKQHKKKISMIKNLLDAPNLKESI</sequence>
<protein>
    <recommendedName>
        <fullName evidence="2">DUF4200 domain-containing protein</fullName>
    </recommendedName>
</protein>
<gene>
    <name evidence="1" type="ORF">g.2167</name>
</gene>
<name>A0A1B6MNP0_9HEMI</name>
<dbReference type="AlphaFoldDB" id="A0A1B6MNP0"/>